<feature type="compositionally biased region" description="Basic and acidic residues" evidence="5">
    <location>
        <begin position="27"/>
        <end position="37"/>
    </location>
</feature>
<dbReference type="RefSeq" id="XP_040782976.1">
    <property type="nucleotide sequence ID" value="XM_040929631.1"/>
</dbReference>
<dbReference type="EMBL" id="ML976620">
    <property type="protein sequence ID" value="KAF1840413.1"/>
    <property type="molecule type" value="Genomic_DNA"/>
</dbReference>
<dbReference type="InterPro" id="IPR052053">
    <property type="entry name" value="IM_YidH-like"/>
</dbReference>
<evidence type="ECO:0000259" key="7">
    <source>
        <dbReference type="Pfam" id="PF02656"/>
    </source>
</evidence>
<feature type="transmembrane region" description="Helical" evidence="6">
    <location>
        <begin position="159"/>
        <end position="180"/>
    </location>
</feature>
<feature type="transmembrane region" description="Helical" evidence="6">
    <location>
        <begin position="192"/>
        <end position="218"/>
    </location>
</feature>
<feature type="compositionally biased region" description="Low complexity" evidence="5">
    <location>
        <begin position="55"/>
        <end position="65"/>
    </location>
</feature>
<dbReference type="PANTHER" id="PTHR34187:SF1">
    <property type="entry name" value="DUF202 DOMAIN-CONTAINING PROTEIN"/>
    <property type="match status" value="1"/>
</dbReference>
<keyword evidence="3 6" id="KW-1133">Transmembrane helix</keyword>
<protein>
    <recommendedName>
        <fullName evidence="7">DUF202 domain-containing protein</fullName>
    </recommendedName>
</protein>
<feature type="domain" description="DUF202" evidence="7">
    <location>
        <begin position="150"/>
        <end position="226"/>
    </location>
</feature>
<evidence type="ECO:0000256" key="1">
    <source>
        <dbReference type="ARBA" id="ARBA00004127"/>
    </source>
</evidence>
<dbReference type="OrthoDB" id="199599at2759"/>
<dbReference type="Proteomes" id="UP000800039">
    <property type="component" value="Unassembled WGS sequence"/>
</dbReference>
<dbReference type="Pfam" id="PF02656">
    <property type="entry name" value="DUF202"/>
    <property type="match status" value="1"/>
</dbReference>
<keyword evidence="2 6" id="KW-0812">Transmembrane</keyword>
<feature type="compositionally biased region" description="Polar residues" evidence="5">
    <location>
        <begin position="66"/>
        <end position="87"/>
    </location>
</feature>
<comment type="caution">
    <text evidence="8">The sequence shown here is derived from an EMBL/GenBank/DDBJ whole genome shotgun (WGS) entry which is preliminary data.</text>
</comment>
<evidence type="ECO:0000256" key="2">
    <source>
        <dbReference type="ARBA" id="ARBA00022692"/>
    </source>
</evidence>
<comment type="subcellular location">
    <subcellularLocation>
        <location evidence="1">Endomembrane system</location>
        <topology evidence="1">Multi-pass membrane protein</topology>
    </subcellularLocation>
</comment>
<feature type="transmembrane region" description="Helical" evidence="6">
    <location>
        <begin position="239"/>
        <end position="260"/>
    </location>
</feature>
<dbReference type="InterPro" id="IPR003807">
    <property type="entry name" value="DUF202"/>
</dbReference>
<evidence type="ECO:0000256" key="5">
    <source>
        <dbReference type="SAM" id="MobiDB-lite"/>
    </source>
</evidence>
<dbReference type="GO" id="GO:0012505">
    <property type="term" value="C:endomembrane system"/>
    <property type="evidence" value="ECO:0007669"/>
    <property type="project" value="UniProtKB-SubCell"/>
</dbReference>
<accession>A0A9P4L418</accession>
<evidence type="ECO:0000256" key="3">
    <source>
        <dbReference type="ARBA" id="ARBA00022989"/>
    </source>
</evidence>
<sequence>MTDGKPAQAPHFELPPAALNAHAPTPAHHDSEEVVRYERRRVSRKLDPIVRHTSSRPSTGTPPTSQATPSFVSLRSRNASLRSPSSTSREDLRRHVSAISGASTQADIPGASEDGGQSSMSSLKVPHWYDPIVMVWSRHICPTIDEGAFRDHLALERTFLGYLRTSLILVMTGVLIAQFFRLQRTANPNPVFGFYTIGLPLSVTFISMAMVVMLIGAVRFWRLQRALIAGRALAGGWEVLTIMGLSALLLIGTFALVLGVDIDKTYFNG</sequence>
<evidence type="ECO:0000256" key="4">
    <source>
        <dbReference type="ARBA" id="ARBA00023136"/>
    </source>
</evidence>
<evidence type="ECO:0000313" key="9">
    <source>
        <dbReference type="Proteomes" id="UP000800039"/>
    </source>
</evidence>
<keyword evidence="9" id="KW-1185">Reference proteome</keyword>
<feature type="region of interest" description="Disordered" evidence="5">
    <location>
        <begin position="1"/>
        <end position="119"/>
    </location>
</feature>
<dbReference type="AlphaFoldDB" id="A0A9P4L418"/>
<evidence type="ECO:0000313" key="8">
    <source>
        <dbReference type="EMBL" id="KAF1840413.1"/>
    </source>
</evidence>
<proteinExistence type="predicted"/>
<dbReference type="GeneID" id="63846883"/>
<name>A0A9P4L418_9PLEO</name>
<keyword evidence="4 6" id="KW-0472">Membrane</keyword>
<organism evidence="8 9">
    <name type="scientific">Cucurbitaria berberidis CBS 394.84</name>
    <dbReference type="NCBI Taxonomy" id="1168544"/>
    <lineage>
        <taxon>Eukaryota</taxon>
        <taxon>Fungi</taxon>
        <taxon>Dikarya</taxon>
        <taxon>Ascomycota</taxon>
        <taxon>Pezizomycotina</taxon>
        <taxon>Dothideomycetes</taxon>
        <taxon>Pleosporomycetidae</taxon>
        <taxon>Pleosporales</taxon>
        <taxon>Pleosporineae</taxon>
        <taxon>Cucurbitariaceae</taxon>
        <taxon>Cucurbitaria</taxon>
    </lineage>
</organism>
<dbReference type="PANTHER" id="PTHR34187">
    <property type="entry name" value="FGR18P"/>
    <property type="match status" value="1"/>
</dbReference>
<evidence type="ECO:0000256" key="6">
    <source>
        <dbReference type="SAM" id="Phobius"/>
    </source>
</evidence>
<reference evidence="8" key="1">
    <citation type="submission" date="2020-01" db="EMBL/GenBank/DDBJ databases">
        <authorList>
            <consortium name="DOE Joint Genome Institute"/>
            <person name="Haridas S."/>
            <person name="Albert R."/>
            <person name="Binder M."/>
            <person name="Bloem J."/>
            <person name="Labutti K."/>
            <person name="Salamov A."/>
            <person name="Andreopoulos B."/>
            <person name="Baker S.E."/>
            <person name="Barry K."/>
            <person name="Bills G."/>
            <person name="Bluhm B.H."/>
            <person name="Cannon C."/>
            <person name="Castanera R."/>
            <person name="Culley D.E."/>
            <person name="Daum C."/>
            <person name="Ezra D."/>
            <person name="Gonzalez J.B."/>
            <person name="Henrissat B."/>
            <person name="Kuo A."/>
            <person name="Liang C."/>
            <person name="Lipzen A."/>
            <person name="Lutzoni F."/>
            <person name="Magnuson J."/>
            <person name="Mondo S."/>
            <person name="Nolan M."/>
            <person name="Ohm R."/>
            <person name="Pangilinan J."/>
            <person name="Park H.-J."/>
            <person name="Ramirez L."/>
            <person name="Alfaro M."/>
            <person name="Sun H."/>
            <person name="Tritt A."/>
            <person name="Yoshinaga Y."/>
            <person name="Zwiers L.-H."/>
            <person name="Turgeon B.G."/>
            <person name="Goodwin S.B."/>
            <person name="Spatafora J.W."/>
            <person name="Crous P.W."/>
            <person name="Grigoriev I.V."/>
        </authorList>
    </citation>
    <scope>NUCLEOTIDE SEQUENCE</scope>
    <source>
        <strain evidence="8">CBS 394.84</strain>
    </source>
</reference>
<gene>
    <name evidence="8" type="ORF">K460DRAFT_296374</name>
</gene>